<dbReference type="EMBL" id="CP045851">
    <property type="protein sequence ID" value="QGG96153.1"/>
    <property type="molecule type" value="Genomic_DNA"/>
</dbReference>
<keyword evidence="2 7" id="KW-0812">Transmembrane</keyword>
<dbReference type="SMART" id="SM00382">
    <property type="entry name" value="AAA"/>
    <property type="match status" value="1"/>
</dbReference>
<dbReference type="InterPro" id="IPR036640">
    <property type="entry name" value="ABC1_TM_sf"/>
</dbReference>
<dbReference type="SUPFAM" id="SSF90123">
    <property type="entry name" value="ABC transporter transmembrane region"/>
    <property type="match status" value="1"/>
</dbReference>
<dbReference type="SUPFAM" id="SSF52540">
    <property type="entry name" value="P-loop containing nucleoside triphosphate hydrolases"/>
    <property type="match status" value="1"/>
</dbReference>
<keyword evidence="4 10" id="KW-0067">ATP-binding</keyword>
<dbReference type="Pfam" id="PF00664">
    <property type="entry name" value="ABC_membrane"/>
    <property type="match status" value="1"/>
</dbReference>
<dbReference type="InterPro" id="IPR027417">
    <property type="entry name" value="P-loop_NTPase"/>
</dbReference>
<dbReference type="Gene3D" id="1.20.1560.10">
    <property type="entry name" value="ABC transporter type 1, transmembrane domain"/>
    <property type="match status" value="1"/>
</dbReference>
<dbReference type="Gene3D" id="3.40.50.300">
    <property type="entry name" value="P-loop containing nucleotide triphosphate hydrolases"/>
    <property type="match status" value="1"/>
</dbReference>
<evidence type="ECO:0000256" key="2">
    <source>
        <dbReference type="ARBA" id="ARBA00022692"/>
    </source>
</evidence>
<name>A0A5Q2RJZ7_9ACTN</name>
<proteinExistence type="predicted"/>
<feature type="transmembrane region" description="Helical" evidence="7">
    <location>
        <begin position="26"/>
        <end position="48"/>
    </location>
</feature>
<keyword evidence="3" id="KW-0547">Nucleotide-binding</keyword>
<evidence type="ECO:0000313" key="10">
    <source>
        <dbReference type="EMBL" id="QGG96153.1"/>
    </source>
</evidence>
<dbReference type="InterPro" id="IPR003439">
    <property type="entry name" value="ABC_transporter-like_ATP-bd"/>
</dbReference>
<dbReference type="InterPro" id="IPR003593">
    <property type="entry name" value="AAA+_ATPase"/>
</dbReference>
<evidence type="ECO:0000256" key="3">
    <source>
        <dbReference type="ARBA" id="ARBA00022741"/>
    </source>
</evidence>
<evidence type="ECO:0000256" key="7">
    <source>
        <dbReference type="SAM" id="Phobius"/>
    </source>
</evidence>
<evidence type="ECO:0000313" key="11">
    <source>
        <dbReference type="Proteomes" id="UP000334019"/>
    </source>
</evidence>
<dbReference type="GO" id="GO:0015421">
    <property type="term" value="F:ABC-type oligopeptide transporter activity"/>
    <property type="evidence" value="ECO:0007669"/>
    <property type="project" value="TreeGrafter"/>
</dbReference>
<feature type="domain" description="ABC transporter" evidence="8">
    <location>
        <begin position="340"/>
        <end position="574"/>
    </location>
</feature>
<keyword evidence="5 7" id="KW-1133">Transmembrane helix</keyword>
<dbReference type="InterPro" id="IPR017871">
    <property type="entry name" value="ABC_transporter-like_CS"/>
</dbReference>
<dbReference type="GO" id="GO:0005524">
    <property type="term" value="F:ATP binding"/>
    <property type="evidence" value="ECO:0007669"/>
    <property type="project" value="UniProtKB-KW"/>
</dbReference>
<accession>A0A5Q2RJZ7</accession>
<evidence type="ECO:0000259" key="9">
    <source>
        <dbReference type="PROSITE" id="PS50929"/>
    </source>
</evidence>
<dbReference type="PROSITE" id="PS50929">
    <property type="entry name" value="ABC_TM1F"/>
    <property type="match status" value="1"/>
</dbReference>
<evidence type="ECO:0000259" key="8">
    <source>
        <dbReference type="PROSITE" id="PS50893"/>
    </source>
</evidence>
<sequence>MSRARGPEARLLLTALGPERRKLTGVMLVLLVALALRLAMPAMLGWFVDAAIDGRELSLLTAIAAAYVAVALTAEVLSLVVTWGSVSVSWRAGNRLRERLARHALRLDMGWHARHSPGQLIERIDGDVEALALFFNNVLVHVVGNLLLLVGMLVVAFTISPWAGLLLVVTCALGATVLVKVRAAAVPAREAEREANAILYGDLEERLGGLEDLKANGAGAYAVHRLHTNSARTWRAARRASLLGDGSYAFAAITFAFGSVLTLGLGFVLVQREMVTVGQVLALFRYSEMLRQPLERIAEQMKEMQKALAGARRASTMLAEEPRIADPGSDRHLPAGALAVELDGVTFTYPGTDRPALSRTDLAIAPGTHVGVVGRTGSGKTTLGRLLLRLWDATDGHVRLGGVDVRDLSLAELRARVAVVTQDVELFRASTRDNLTLFGARPATDEELVAILRRVGLGSWLDHQSDGLDTPIEGGGLSAGEAQLLAVARAFLADPGLVILDEASSRLDPITEAALSHAVAELLEGRTALVIAHRLATLDRVDEIVVVENGHVAEHGSRAALAQDPASRYAALLATAGSLPIEEALETFADDEGLGA</sequence>
<protein>
    <submittedName>
        <fullName evidence="10">ATP-binding cassette domain-containing protein</fullName>
    </submittedName>
</protein>
<dbReference type="InterPro" id="IPR039421">
    <property type="entry name" value="Type_1_exporter"/>
</dbReference>
<evidence type="ECO:0000256" key="6">
    <source>
        <dbReference type="ARBA" id="ARBA00023136"/>
    </source>
</evidence>
<dbReference type="PROSITE" id="PS00211">
    <property type="entry name" value="ABC_TRANSPORTER_1"/>
    <property type="match status" value="1"/>
</dbReference>
<dbReference type="RefSeq" id="WP_153760259.1">
    <property type="nucleotide sequence ID" value="NZ_CP045851.1"/>
</dbReference>
<gene>
    <name evidence="10" type="ORF">GH723_14170</name>
</gene>
<dbReference type="PANTHER" id="PTHR43394:SF1">
    <property type="entry name" value="ATP-BINDING CASSETTE SUB-FAMILY B MEMBER 10, MITOCHONDRIAL"/>
    <property type="match status" value="1"/>
</dbReference>
<reference evidence="10 11" key="1">
    <citation type="submission" date="2019-11" db="EMBL/GenBank/DDBJ databases">
        <authorList>
            <person name="He Y."/>
        </authorList>
    </citation>
    <scope>NUCLEOTIDE SEQUENCE [LARGE SCALE GENOMIC DNA]</scope>
    <source>
        <strain evidence="10 11">SCSIO 58843</strain>
    </source>
</reference>
<dbReference type="GO" id="GO:0005886">
    <property type="term" value="C:plasma membrane"/>
    <property type="evidence" value="ECO:0007669"/>
    <property type="project" value="UniProtKB-SubCell"/>
</dbReference>
<dbReference type="KEGG" id="atq:GH723_14170"/>
<dbReference type="PANTHER" id="PTHR43394">
    <property type="entry name" value="ATP-DEPENDENT PERMEASE MDL1, MITOCHONDRIAL"/>
    <property type="match status" value="1"/>
</dbReference>
<evidence type="ECO:0000256" key="4">
    <source>
        <dbReference type="ARBA" id="ARBA00022840"/>
    </source>
</evidence>
<feature type="transmembrane region" description="Helical" evidence="7">
    <location>
        <begin position="248"/>
        <end position="270"/>
    </location>
</feature>
<feature type="transmembrane region" description="Helical" evidence="7">
    <location>
        <begin position="162"/>
        <end position="179"/>
    </location>
</feature>
<feature type="transmembrane region" description="Helical" evidence="7">
    <location>
        <begin position="130"/>
        <end position="156"/>
    </location>
</feature>
<keyword evidence="11" id="KW-1185">Reference proteome</keyword>
<dbReference type="CDD" id="cd07346">
    <property type="entry name" value="ABC_6TM_exporters"/>
    <property type="match status" value="1"/>
</dbReference>
<dbReference type="AlphaFoldDB" id="A0A5Q2RJZ7"/>
<feature type="transmembrane region" description="Helical" evidence="7">
    <location>
        <begin position="60"/>
        <end position="90"/>
    </location>
</feature>
<dbReference type="Proteomes" id="UP000334019">
    <property type="component" value="Chromosome"/>
</dbReference>
<evidence type="ECO:0000256" key="1">
    <source>
        <dbReference type="ARBA" id="ARBA00004651"/>
    </source>
</evidence>
<organism evidence="10 11">
    <name type="scientific">Actinomarinicola tropica</name>
    <dbReference type="NCBI Taxonomy" id="2789776"/>
    <lineage>
        <taxon>Bacteria</taxon>
        <taxon>Bacillati</taxon>
        <taxon>Actinomycetota</taxon>
        <taxon>Acidimicrobiia</taxon>
        <taxon>Acidimicrobiales</taxon>
        <taxon>Iamiaceae</taxon>
        <taxon>Actinomarinicola</taxon>
    </lineage>
</organism>
<dbReference type="Pfam" id="PF00005">
    <property type="entry name" value="ABC_tran"/>
    <property type="match status" value="1"/>
</dbReference>
<keyword evidence="6 7" id="KW-0472">Membrane</keyword>
<dbReference type="GO" id="GO:0016887">
    <property type="term" value="F:ATP hydrolysis activity"/>
    <property type="evidence" value="ECO:0007669"/>
    <property type="project" value="InterPro"/>
</dbReference>
<dbReference type="InterPro" id="IPR011527">
    <property type="entry name" value="ABC1_TM_dom"/>
</dbReference>
<comment type="subcellular location">
    <subcellularLocation>
        <location evidence="1">Cell membrane</location>
        <topology evidence="1">Multi-pass membrane protein</topology>
    </subcellularLocation>
</comment>
<dbReference type="PROSITE" id="PS50893">
    <property type="entry name" value="ABC_TRANSPORTER_2"/>
    <property type="match status" value="1"/>
</dbReference>
<evidence type="ECO:0000256" key="5">
    <source>
        <dbReference type="ARBA" id="ARBA00022989"/>
    </source>
</evidence>
<feature type="domain" description="ABC transmembrane type-1" evidence="9">
    <location>
        <begin position="25"/>
        <end position="306"/>
    </location>
</feature>